<feature type="compositionally biased region" description="Low complexity" evidence="7">
    <location>
        <begin position="393"/>
        <end position="416"/>
    </location>
</feature>
<dbReference type="SUPFAM" id="SSF49879">
    <property type="entry name" value="SMAD/FHA domain"/>
    <property type="match status" value="1"/>
</dbReference>
<dbReference type="RefSeq" id="WP_187720164.1">
    <property type="nucleotide sequence ID" value="NZ_BAABBL010000004.1"/>
</dbReference>
<feature type="transmembrane region" description="Helical" evidence="8">
    <location>
        <begin position="49"/>
        <end position="66"/>
    </location>
</feature>
<feature type="transmembrane region" description="Helical" evidence="8">
    <location>
        <begin position="106"/>
        <end position="127"/>
    </location>
</feature>
<dbReference type="Pfam" id="PF06271">
    <property type="entry name" value="RDD"/>
    <property type="match status" value="1"/>
</dbReference>
<dbReference type="Pfam" id="PF00498">
    <property type="entry name" value="FHA"/>
    <property type="match status" value="1"/>
</dbReference>
<protein>
    <submittedName>
        <fullName evidence="10">RDD family protein</fullName>
    </submittedName>
</protein>
<reference evidence="10 11" key="1">
    <citation type="submission" date="2020-08" db="EMBL/GenBank/DDBJ databases">
        <title>Genome sequence of Tessaracoccus defluvii JCM 17540T.</title>
        <authorList>
            <person name="Hyun D.-W."/>
            <person name="Bae J.-W."/>
        </authorList>
    </citation>
    <scope>NUCLEOTIDE SEQUENCE [LARGE SCALE GENOMIC DNA]</scope>
    <source>
        <strain evidence="10 11">JCM 17540</strain>
    </source>
</reference>
<feature type="compositionally biased region" description="Polar residues" evidence="7">
    <location>
        <begin position="174"/>
        <end position="188"/>
    </location>
</feature>
<evidence type="ECO:0000256" key="3">
    <source>
        <dbReference type="ARBA" id="ARBA00022553"/>
    </source>
</evidence>
<feature type="compositionally biased region" description="Low complexity" evidence="7">
    <location>
        <begin position="203"/>
        <end position="282"/>
    </location>
</feature>
<name>A0A7H0H3B2_9ACTN</name>
<organism evidence="10 11">
    <name type="scientific">Tessaracoccus defluvii</name>
    <dbReference type="NCBI Taxonomy" id="1285901"/>
    <lineage>
        <taxon>Bacteria</taxon>
        <taxon>Bacillati</taxon>
        <taxon>Actinomycetota</taxon>
        <taxon>Actinomycetes</taxon>
        <taxon>Propionibacteriales</taxon>
        <taxon>Propionibacteriaceae</taxon>
        <taxon>Tessaracoccus</taxon>
    </lineage>
</organism>
<feature type="compositionally biased region" description="Low complexity" evidence="7">
    <location>
        <begin position="363"/>
        <end position="373"/>
    </location>
</feature>
<feature type="region of interest" description="Disordered" evidence="7">
    <location>
        <begin position="147"/>
        <end position="495"/>
    </location>
</feature>
<dbReference type="PROSITE" id="PS50006">
    <property type="entry name" value="FHA_DOMAIN"/>
    <property type="match status" value="1"/>
</dbReference>
<evidence type="ECO:0000313" key="10">
    <source>
        <dbReference type="EMBL" id="QNP55028.1"/>
    </source>
</evidence>
<proteinExistence type="predicted"/>
<keyword evidence="4 8" id="KW-0812">Transmembrane</keyword>
<keyword evidence="11" id="KW-1185">Reference proteome</keyword>
<feature type="transmembrane region" description="Helical" evidence="8">
    <location>
        <begin position="21"/>
        <end position="43"/>
    </location>
</feature>
<keyword evidence="3" id="KW-0597">Phosphoprotein</keyword>
<keyword evidence="5 8" id="KW-1133">Transmembrane helix</keyword>
<dbReference type="EMBL" id="CP060789">
    <property type="protein sequence ID" value="QNP55028.1"/>
    <property type="molecule type" value="Genomic_DNA"/>
</dbReference>
<evidence type="ECO:0000256" key="4">
    <source>
        <dbReference type="ARBA" id="ARBA00022692"/>
    </source>
</evidence>
<keyword evidence="6 8" id="KW-0472">Membrane</keyword>
<gene>
    <name evidence="10" type="ORF">H9L22_12190</name>
</gene>
<evidence type="ECO:0000313" key="11">
    <source>
        <dbReference type="Proteomes" id="UP000516117"/>
    </source>
</evidence>
<feature type="compositionally biased region" description="Low complexity" evidence="7">
    <location>
        <begin position="304"/>
        <end position="333"/>
    </location>
</feature>
<dbReference type="InterPro" id="IPR000253">
    <property type="entry name" value="FHA_dom"/>
</dbReference>
<dbReference type="CDD" id="cd00060">
    <property type="entry name" value="FHA"/>
    <property type="match status" value="1"/>
</dbReference>
<dbReference type="AlphaFoldDB" id="A0A7H0H3B2"/>
<evidence type="ECO:0000256" key="6">
    <source>
        <dbReference type="ARBA" id="ARBA00023136"/>
    </source>
</evidence>
<evidence type="ECO:0000256" key="5">
    <source>
        <dbReference type="ARBA" id="ARBA00022989"/>
    </source>
</evidence>
<dbReference type="GO" id="GO:0005886">
    <property type="term" value="C:plasma membrane"/>
    <property type="evidence" value="ECO:0007669"/>
    <property type="project" value="UniProtKB-SubCell"/>
</dbReference>
<dbReference type="InterPro" id="IPR008984">
    <property type="entry name" value="SMAD_FHA_dom_sf"/>
</dbReference>
<evidence type="ECO:0000256" key="1">
    <source>
        <dbReference type="ARBA" id="ARBA00004651"/>
    </source>
</evidence>
<feature type="compositionally biased region" description="Low complexity" evidence="7">
    <location>
        <begin position="455"/>
        <end position="471"/>
    </location>
</feature>
<sequence>MSRLIPRGVVVAGLGRRFIAAVLDWLPFGVIYGLQTLLALTVITTNGQLLASTIIAAVLGAGYGLYQWWAYARRGAGLGARVMGIRLVSMKDGEPIGWWRFFLRQLVFSALMGTFVGGIALLVFLVIHERRQGWHDMVAGAVVVQPKESEQRATAPTKKVAQTTTVGLPPHLASTFSPQPGSTSSGYDSQAPDWLPGVGGEPFGAPAPQASFQQQGFGASAQAQGQWGGPATQPEQPQWGAPGAQPQQAQFGTPQFGGQAASPQAGQPSFGGQQGQFGAPASTPHAGQEPFGGQSGAQEQASFGAQFGGPAPSQQPGQQSFGGQPGQFGAPASTPHAGQDPFGGQSGAQDQASFGAQFGGSVPGSQSGQPSFGGQPGQFGGPASTPHAGQEPFGGPQAGQQSSGGQPGAQGQASFGTQFGGPAPSPQPGATGIPGVAPTPGFPGSGQDSPGLAGGQQAQGQGAPAGVPQHGHSAPEQPVTPRPAAQNWIPLPTPSSVIEPARQVRVRQREFGDVDADEGTRITSLPDGAAGRAGDEGWYVRLDDGREVDLAVTVLLGRNPQKAADDPAEVHLVPASGDGRMISRTHVLIGTDPRGVYVVDRGSTNGTALVTTGGDLEPCPSGTQVRVREGQQVSYGNRWFTILRRPVLPA</sequence>
<dbReference type="KEGG" id="tdf:H9L22_12190"/>
<dbReference type="InterPro" id="IPR051791">
    <property type="entry name" value="Pra-immunoreactive"/>
</dbReference>
<dbReference type="Gene3D" id="2.60.200.20">
    <property type="match status" value="1"/>
</dbReference>
<dbReference type="Proteomes" id="UP000516117">
    <property type="component" value="Chromosome"/>
</dbReference>
<dbReference type="PANTHER" id="PTHR36115">
    <property type="entry name" value="PROLINE-RICH ANTIGEN HOMOLOG-RELATED"/>
    <property type="match status" value="1"/>
</dbReference>
<dbReference type="InterPro" id="IPR010432">
    <property type="entry name" value="RDD"/>
</dbReference>
<keyword evidence="2" id="KW-1003">Cell membrane</keyword>
<accession>A0A7H0H3B2</accession>
<evidence type="ECO:0000256" key="7">
    <source>
        <dbReference type="SAM" id="MobiDB-lite"/>
    </source>
</evidence>
<comment type="subcellular location">
    <subcellularLocation>
        <location evidence="1">Cell membrane</location>
        <topology evidence="1">Multi-pass membrane protein</topology>
    </subcellularLocation>
</comment>
<evidence type="ECO:0000256" key="2">
    <source>
        <dbReference type="ARBA" id="ARBA00022475"/>
    </source>
</evidence>
<evidence type="ECO:0000256" key="8">
    <source>
        <dbReference type="SAM" id="Phobius"/>
    </source>
</evidence>
<evidence type="ECO:0000259" key="9">
    <source>
        <dbReference type="PROSITE" id="PS50006"/>
    </source>
</evidence>
<feature type="domain" description="FHA" evidence="9">
    <location>
        <begin position="554"/>
        <end position="609"/>
    </location>
</feature>